<evidence type="ECO:0000256" key="1">
    <source>
        <dbReference type="ARBA" id="ARBA00004751"/>
    </source>
</evidence>
<dbReference type="PATRIC" id="fig|1359161.3.peg.445"/>
<dbReference type="Gene3D" id="1.10.230.10">
    <property type="entry name" value="Cytochrome P450-Terp, domain 2"/>
    <property type="match status" value="1"/>
</dbReference>
<dbReference type="Proteomes" id="UP000033754">
    <property type="component" value="Unassembled WGS sequence"/>
</dbReference>
<reference evidence="3 4" key="1">
    <citation type="submission" date="2015-01" db="EMBL/GenBank/DDBJ databases">
        <title>Genome Sequencing of Rickettsiales.</title>
        <authorList>
            <person name="Daugherty S.C."/>
            <person name="Su Q."/>
            <person name="Abolude K."/>
            <person name="Beier-Sexton M."/>
            <person name="Carlyon J.A."/>
            <person name="Carter R."/>
            <person name="Day N.P."/>
            <person name="Dumler S.J."/>
            <person name="Dyachenko V."/>
            <person name="Godinez A."/>
            <person name="Kurtti T.J."/>
            <person name="Lichay M."/>
            <person name="Mullins K.E."/>
            <person name="Ott S."/>
            <person name="Pappas-Brown V."/>
            <person name="Paris D.H."/>
            <person name="Patel P."/>
            <person name="Richards A.L."/>
            <person name="Sadzewicz L."/>
            <person name="Sears K."/>
            <person name="Seidman D."/>
            <person name="Sengamalay N."/>
            <person name="Stenos J."/>
            <person name="Tallon L.J."/>
            <person name="Vincent G."/>
            <person name="Fraser C.M."/>
            <person name="Munderloh U."/>
            <person name="Dunning-Hotopp J.C."/>
        </authorList>
    </citation>
    <scope>NUCLEOTIDE SEQUENCE [LARGE SCALE GENOMIC DNA]</scope>
    <source>
        <strain evidence="3 4">NCH-1</strain>
    </source>
</reference>
<dbReference type="InterPro" id="IPR036969">
    <property type="entry name" value="Citrate_synthase_sf"/>
</dbReference>
<name>A0A0F3MUG7_ANAPH</name>
<evidence type="ECO:0000313" key="3">
    <source>
        <dbReference type="EMBL" id="KJV59326.1"/>
    </source>
</evidence>
<dbReference type="InterPro" id="IPR016142">
    <property type="entry name" value="Citrate_synth-like_lrg_a-sub"/>
</dbReference>
<evidence type="ECO:0000313" key="4">
    <source>
        <dbReference type="Proteomes" id="UP000033754"/>
    </source>
</evidence>
<dbReference type="Pfam" id="PF00285">
    <property type="entry name" value="Citrate_synt"/>
    <property type="match status" value="1"/>
</dbReference>
<comment type="caution">
    <text evidence="3">The sequence shown here is derived from an EMBL/GenBank/DDBJ whole genome shotgun (WGS) entry which is preliminary data.</text>
</comment>
<dbReference type="PRINTS" id="PR00143">
    <property type="entry name" value="CITRTSNTHASE"/>
</dbReference>
<gene>
    <name evidence="3" type="ORF">EPHNCH_1615</name>
</gene>
<dbReference type="AlphaFoldDB" id="A0A0F3MUG7"/>
<dbReference type="PANTHER" id="PTHR42871:SF1">
    <property type="entry name" value="CITRATE SYNTHASE"/>
    <property type="match status" value="1"/>
</dbReference>
<accession>A0A0F3MUG7</accession>
<dbReference type="EC" id="2.3.3.16" evidence="2"/>
<comment type="pathway">
    <text evidence="1">Carbohydrate metabolism; tricarboxylic acid cycle; isocitrate from oxaloacetate: step 1/2.</text>
</comment>
<dbReference type="PANTHER" id="PTHR42871">
    <property type="entry name" value="CITRATE SYNTHASE"/>
    <property type="match status" value="1"/>
</dbReference>
<dbReference type="GO" id="GO:0006099">
    <property type="term" value="P:tricarboxylic acid cycle"/>
    <property type="evidence" value="ECO:0007669"/>
    <property type="project" value="UniProtKB-UniPathway"/>
</dbReference>
<dbReference type="EMBL" id="LANT01000011">
    <property type="protein sequence ID" value="KJV59326.1"/>
    <property type="molecule type" value="Genomic_DNA"/>
</dbReference>
<proteinExistence type="predicted"/>
<dbReference type="Gene3D" id="1.10.580.10">
    <property type="entry name" value="Citrate Synthase, domain 1"/>
    <property type="match status" value="1"/>
</dbReference>
<dbReference type="InterPro" id="IPR016143">
    <property type="entry name" value="Citrate_synth-like_sm_a-sub"/>
</dbReference>
<dbReference type="GO" id="GO:0036440">
    <property type="term" value="F:citrate synthase activity"/>
    <property type="evidence" value="ECO:0007669"/>
    <property type="project" value="UniProtKB-EC"/>
</dbReference>
<protein>
    <recommendedName>
        <fullName evidence="2">citrate synthase (unknown stereospecificity)</fullName>
        <ecNumber evidence="2">2.3.3.16</ecNumber>
    </recommendedName>
</protein>
<dbReference type="InterPro" id="IPR002020">
    <property type="entry name" value="Citrate_synthase"/>
</dbReference>
<sequence>MRTICKDVLDSLGRDENLLAVAEELESQALQDEYFIERKLYPNVDFYSGIVLRAMGVPVDMYTAFFALARTSGWASQWYEMIQSDEGKRISRPRQLYTGK</sequence>
<dbReference type="SUPFAM" id="SSF48256">
    <property type="entry name" value="Citrate synthase"/>
    <property type="match status" value="1"/>
</dbReference>
<dbReference type="UniPathway" id="UPA00223">
    <property type="reaction ID" value="UER00717"/>
</dbReference>
<evidence type="ECO:0000256" key="2">
    <source>
        <dbReference type="ARBA" id="ARBA00012972"/>
    </source>
</evidence>
<organism evidence="3 4">
    <name type="scientific">Anaplasma phagocytophilum str. NCH-1</name>
    <dbReference type="NCBI Taxonomy" id="1359161"/>
    <lineage>
        <taxon>Bacteria</taxon>
        <taxon>Pseudomonadati</taxon>
        <taxon>Pseudomonadota</taxon>
        <taxon>Alphaproteobacteria</taxon>
        <taxon>Rickettsiales</taxon>
        <taxon>Anaplasmataceae</taxon>
        <taxon>Anaplasma</taxon>
        <taxon>phagocytophilum group</taxon>
    </lineage>
</organism>